<proteinExistence type="inferred from homology"/>
<dbReference type="InterPro" id="IPR010368">
    <property type="entry name" value="Com_YlbF"/>
</dbReference>
<dbReference type="GeneID" id="301156434"/>
<reference evidence="2 3" key="1">
    <citation type="submission" date="2017-06" db="EMBL/GenBank/DDBJ databases">
        <authorList>
            <consortium name="Pathogen Informatics"/>
        </authorList>
    </citation>
    <scope>NUCLEOTIDE SEQUENCE [LARGE SCALE GENOMIC DNA]</scope>
    <source>
        <strain evidence="2 3">NCTC11291</strain>
    </source>
</reference>
<dbReference type="AlphaFoldDB" id="A0A239XA50"/>
<gene>
    <name evidence="2" type="ORF">SAMEA4504048_01612</name>
</gene>
<dbReference type="SUPFAM" id="SSF158622">
    <property type="entry name" value="YheA/YmcA-like"/>
    <property type="match status" value="1"/>
</dbReference>
<protein>
    <recommendedName>
        <fullName evidence="1">UPF0342 protein SAMEA4504048_01612</fullName>
    </recommendedName>
</protein>
<sequence length="114" mass="12995">MTTNIYDLANELERAIRHLPEYQTVADAKAKIDADAASKALFDDFIAFQEDLYQKMQSGQMPTEEDQKAIQAMTEKMEANTTVRDYLNAQQALSVYISDIERIVFKPLQELTGK</sequence>
<dbReference type="HAMAP" id="MF_01526">
    <property type="entry name" value="UPF0342"/>
    <property type="match status" value="1"/>
</dbReference>
<dbReference type="Proteomes" id="UP000215144">
    <property type="component" value="Chromosome 1"/>
</dbReference>
<dbReference type="EMBL" id="LT906454">
    <property type="protein sequence ID" value="SNV42938.1"/>
    <property type="molecule type" value="Genomic_DNA"/>
</dbReference>
<organism evidence="2 3">
    <name type="scientific">Streptococcus acidominimus</name>
    <dbReference type="NCBI Taxonomy" id="1326"/>
    <lineage>
        <taxon>Bacteria</taxon>
        <taxon>Bacillati</taxon>
        <taxon>Bacillota</taxon>
        <taxon>Bacilli</taxon>
        <taxon>Lactobacillales</taxon>
        <taxon>Streptococcaceae</taxon>
        <taxon>Streptococcus</taxon>
    </lineage>
</organism>
<evidence type="ECO:0000313" key="3">
    <source>
        <dbReference type="Proteomes" id="UP000215144"/>
    </source>
</evidence>
<comment type="similarity">
    <text evidence="1">Belongs to the UPF0342 family.</text>
</comment>
<dbReference type="Gene3D" id="1.20.1500.10">
    <property type="entry name" value="YheA/YmcA-like"/>
    <property type="match status" value="1"/>
</dbReference>
<dbReference type="RefSeq" id="WP_017768652.1">
    <property type="nucleotide sequence ID" value="NZ_LT906454.1"/>
</dbReference>
<evidence type="ECO:0000256" key="1">
    <source>
        <dbReference type="HAMAP-Rule" id="MF_01526"/>
    </source>
</evidence>
<name>A0A239XA50_STRAI</name>
<accession>A0A239XA50</accession>
<dbReference type="OrthoDB" id="9811402at2"/>
<dbReference type="Pfam" id="PF06133">
    <property type="entry name" value="Com_YlbF"/>
    <property type="match status" value="1"/>
</dbReference>
<dbReference type="InterPro" id="IPR023378">
    <property type="entry name" value="YheA/YmcA-like_dom_sf"/>
</dbReference>
<evidence type="ECO:0000313" key="2">
    <source>
        <dbReference type="EMBL" id="SNV42938.1"/>
    </source>
</evidence>
<dbReference type="KEGG" id="saco:SAME_01612"/>
<dbReference type="NCBIfam" id="NF010209">
    <property type="entry name" value="PRK13676.1-1"/>
    <property type="match status" value="1"/>
</dbReference>